<dbReference type="Proteomes" id="UP000559626">
    <property type="component" value="Unassembled WGS sequence"/>
</dbReference>
<evidence type="ECO:0000256" key="5">
    <source>
        <dbReference type="HAMAP-Rule" id="MF_00299"/>
    </source>
</evidence>
<dbReference type="InterPro" id="IPR002745">
    <property type="entry name" value="Ptrans_KptA/Tpt1"/>
</dbReference>
<evidence type="ECO:0000256" key="1">
    <source>
        <dbReference type="ARBA" id="ARBA00009836"/>
    </source>
</evidence>
<keyword evidence="3 5" id="KW-0520">NAD</keyword>
<reference evidence="6 7" key="1">
    <citation type="submission" date="2020-04" db="EMBL/GenBank/DDBJ databases">
        <title>Hymenobacter polaris sp. nov., isolated from Arctic soil.</title>
        <authorList>
            <person name="Dahal R.H."/>
        </authorList>
    </citation>
    <scope>NUCLEOTIDE SEQUENCE [LARGE SCALE GENOMIC DNA]</scope>
    <source>
        <strain evidence="6 7">RP-2-7</strain>
    </source>
</reference>
<proteinExistence type="inferred from homology"/>
<sequence length="180" mass="19099">MTPAEATRHSKFLSQHLRHQPEALGLTLAPGGWVPVADLLAACAAHGHPLTRAELAEIVAGSDKQRFAFDETGQRLRAQQGHSVAVDLQLVPATPPAVLYHGTVAAALPAIGREGLRPMGRHHVHLSPDEETARRVGNRRGPAVLLRINAAGLHQAGGVFYQSGNGVWLVAAVPPEFIGK</sequence>
<dbReference type="InterPro" id="IPR022928">
    <property type="entry name" value="RNA_2'-PTrans_KptA"/>
</dbReference>
<evidence type="ECO:0000313" key="7">
    <source>
        <dbReference type="Proteomes" id="UP000559626"/>
    </source>
</evidence>
<comment type="function">
    <text evidence="4 5">Removes the 2'-phosphate from RNA via an intermediate in which the phosphate is ADP-ribosylated by NAD followed by a presumed transesterification to release the RNA and generate ADP-ribose 1''-2''-cyclic phosphate (APPR&gt;P). May function as an ADP-ribosylase.</text>
</comment>
<dbReference type="PANTHER" id="PTHR12684">
    <property type="entry name" value="PUTATIVE PHOSPHOTRANSFERASE"/>
    <property type="match status" value="1"/>
</dbReference>
<dbReference type="RefSeq" id="WP_169532199.1">
    <property type="nucleotide sequence ID" value="NZ_JABBGH010000002.1"/>
</dbReference>
<protein>
    <recommendedName>
        <fullName evidence="5">Probable RNA 2'-phosphotransferase</fullName>
        <ecNumber evidence="5">2.7.1.-</ecNumber>
    </recommendedName>
</protein>
<name>A0A7Y0AFS8_9BACT</name>
<keyword evidence="2 5" id="KW-0808">Transferase</keyword>
<dbReference type="EC" id="2.7.1.-" evidence="5"/>
<accession>A0A7Y0AFS8</accession>
<dbReference type="InterPro" id="IPR042080">
    <property type="entry name" value="RNA_2'-PTrans_N"/>
</dbReference>
<dbReference type="Pfam" id="PF01885">
    <property type="entry name" value="PTS_2-RNA"/>
    <property type="match status" value="1"/>
</dbReference>
<dbReference type="HAMAP" id="MF_00299">
    <property type="entry name" value="KptA"/>
    <property type="match status" value="1"/>
</dbReference>
<dbReference type="Gene3D" id="1.10.10.970">
    <property type="entry name" value="RNA 2'-phosphotransferase, Tpt1/KptA family, N-terminal domain"/>
    <property type="match status" value="1"/>
</dbReference>
<dbReference type="Gene3D" id="3.20.170.30">
    <property type="match status" value="1"/>
</dbReference>
<dbReference type="GO" id="GO:0000215">
    <property type="term" value="F:tRNA 2'-phosphotransferase activity"/>
    <property type="evidence" value="ECO:0007669"/>
    <property type="project" value="TreeGrafter"/>
</dbReference>
<keyword evidence="7" id="KW-1185">Reference proteome</keyword>
<dbReference type="SUPFAM" id="SSF56399">
    <property type="entry name" value="ADP-ribosylation"/>
    <property type="match status" value="1"/>
</dbReference>
<organism evidence="6 7">
    <name type="scientific">Hymenobacter polaris</name>
    <dbReference type="NCBI Taxonomy" id="2682546"/>
    <lineage>
        <taxon>Bacteria</taxon>
        <taxon>Pseudomonadati</taxon>
        <taxon>Bacteroidota</taxon>
        <taxon>Cytophagia</taxon>
        <taxon>Cytophagales</taxon>
        <taxon>Hymenobacteraceae</taxon>
        <taxon>Hymenobacter</taxon>
    </lineage>
</organism>
<gene>
    <name evidence="5" type="primary">kptA</name>
    <name evidence="6" type="ORF">HHL22_15255</name>
</gene>
<evidence type="ECO:0000256" key="2">
    <source>
        <dbReference type="ARBA" id="ARBA00022679"/>
    </source>
</evidence>
<evidence type="ECO:0000256" key="4">
    <source>
        <dbReference type="ARBA" id="ARBA00025212"/>
    </source>
</evidence>
<dbReference type="PANTHER" id="PTHR12684:SF2">
    <property type="entry name" value="TRNA 2'-PHOSPHOTRANSFERASE 1"/>
    <property type="match status" value="1"/>
</dbReference>
<evidence type="ECO:0000313" key="6">
    <source>
        <dbReference type="EMBL" id="NML66565.1"/>
    </source>
</evidence>
<evidence type="ECO:0000256" key="3">
    <source>
        <dbReference type="ARBA" id="ARBA00023027"/>
    </source>
</evidence>
<dbReference type="GO" id="GO:0006388">
    <property type="term" value="P:tRNA splicing, via endonucleolytic cleavage and ligation"/>
    <property type="evidence" value="ECO:0007669"/>
    <property type="project" value="UniProtKB-UniRule"/>
</dbReference>
<dbReference type="AlphaFoldDB" id="A0A7Y0AFS8"/>
<comment type="caution">
    <text evidence="6">The sequence shown here is derived from an EMBL/GenBank/DDBJ whole genome shotgun (WGS) entry which is preliminary data.</text>
</comment>
<comment type="similarity">
    <text evidence="1 5">Belongs to the KptA/TPT1 family.</text>
</comment>
<dbReference type="NCBIfam" id="NF002014">
    <property type="entry name" value="PRK00819.1-4"/>
    <property type="match status" value="1"/>
</dbReference>
<dbReference type="GO" id="GO:0003950">
    <property type="term" value="F:NAD+ poly-ADP-ribosyltransferase activity"/>
    <property type="evidence" value="ECO:0007669"/>
    <property type="project" value="InterPro"/>
</dbReference>
<dbReference type="InterPro" id="IPR042081">
    <property type="entry name" value="RNA_2'-PTrans_C"/>
</dbReference>
<dbReference type="EMBL" id="JABBGH010000002">
    <property type="protein sequence ID" value="NML66565.1"/>
    <property type="molecule type" value="Genomic_DNA"/>
</dbReference>